<keyword evidence="5" id="KW-0472">Membrane</keyword>
<evidence type="ECO:0000313" key="8">
    <source>
        <dbReference type="WBParaSite" id="NBR_0002185401-mRNA-1"/>
    </source>
</evidence>
<accession>A0A0N4YX82</accession>
<evidence type="ECO:0000256" key="5">
    <source>
        <dbReference type="ARBA" id="ARBA00023136"/>
    </source>
</evidence>
<name>A0A0N4YX82_NIPBR</name>
<dbReference type="AlphaFoldDB" id="A0A0N4YX82"/>
<dbReference type="EMBL" id="UYSL01026978">
    <property type="protein sequence ID" value="VDL86248.1"/>
    <property type="molecule type" value="Genomic_DNA"/>
</dbReference>
<evidence type="ECO:0000313" key="7">
    <source>
        <dbReference type="Proteomes" id="UP000271162"/>
    </source>
</evidence>
<evidence type="ECO:0000256" key="2">
    <source>
        <dbReference type="ARBA" id="ARBA00022692"/>
    </source>
</evidence>
<organism evidence="8">
    <name type="scientific">Nippostrongylus brasiliensis</name>
    <name type="common">Rat hookworm</name>
    <dbReference type="NCBI Taxonomy" id="27835"/>
    <lineage>
        <taxon>Eukaryota</taxon>
        <taxon>Metazoa</taxon>
        <taxon>Ecdysozoa</taxon>
        <taxon>Nematoda</taxon>
        <taxon>Chromadorea</taxon>
        <taxon>Rhabditida</taxon>
        <taxon>Rhabditina</taxon>
        <taxon>Rhabditomorpha</taxon>
        <taxon>Strongyloidea</taxon>
        <taxon>Heligmosomidae</taxon>
        <taxon>Nippostrongylus</taxon>
    </lineage>
</organism>
<dbReference type="GO" id="GO:0061025">
    <property type="term" value="P:membrane fusion"/>
    <property type="evidence" value="ECO:0007669"/>
    <property type="project" value="TreeGrafter"/>
</dbReference>
<keyword evidence="4" id="KW-1133">Transmembrane helix</keyword>
<evidence type="ECO:0000313" key="6">
    <source>
        <dbReference type="EMBL" id="VDL86248.1"/>
    </source>
</evidence>
<gene>
    <name evidence="6" type="ORF">NBR_LOCUS21855</name>
</gene>
<evidence type="ECO:0000256" key="3">
    <source>
        <dbReference type="ARBA" id="ARBA00022737"/>
    </source>
</evidence>
<dbReference type="GO" id="GO:0016020">
    <property type="term" value="C:membrane"/>
    <property type="evidence" value="ECO:0007669"/>
    <property type="project" value="UniProtKB-SubCell"/>
</dbReference>
<reference evidence="8" key="1">
    <citation type="submission" date="2017-02" db="UniProtKB">
        <authorList>
            <consortium name="WormBaseParasite"/>
        </authorList>
    </citation>
    <scope>IDENTIFICATION</scope>
</reference>
<dbReference type="WBParaSite" id="NBR_0002185401-mRNA-1">
    <property type="protein sequence ID" value="NBR_0002185401-mRNA-1"/>
    <property type="gene ID" value="NBR_0002185401"/>
</dbReference>
<keyword evidence="2" id="KW-0812">Transmembrane</keyword>
<evidence type="ECO:0000256" key="4">
    <source>
        <dbReference type="ARBA" id="ARBA00022989"/>
    </source>
</evidence>
<evidence type="ECO:0000256" key="1">
    <source>
        <dbReference type="ARBA" id="ARBA00004370"/>
    </source>
</evidence>
<dbReference type="PANTHER" id="PTHR12546">
    <property type="entry name" value="FER-1-LIKE"/>
    <property type="match status" value="1"/>
</dbReference>
<sequence length="104" mass="12325">MMWPTVISKIFFRLFICKGKKKRFIGQAFIFMRSIYEPGNKGYMPTFGPSFLNFYGYEHRKKLWRYLARLLVSIGVVEYAGESVQRTFIDHTSLVHSKLFEVMP</sequence>
<reference evidence="6 7" key="2">
    <citation type="submission" date="2018-11" db="EMBL/GenBank/DDBJ databases">
        <authorList>
            <consortium name="Pathogen Informatics"/>
        </authorList>
    </citation>
    <scope>NUCLEOTIDE SEQUENCE [LARGE SCALE GENOMIC DNA]</scope>
</reference>
<dbReference type="PANTHER" id="PTHR12546:SF33">
    <property type="entry name" value="SPERM VESICLE FUSION PROTEIN FER-1"/>
    <property type="match status" value="1"/>
</dbReference>
<dbReference type="Proteomes" id="UP000271162">
    <property type="component" value="Unassembled WGS sequence"/>
</dbReference>
<dbReference type="InterPro" id="IPR037721">
    <property type="entry name" value="Ferlin"/>
</dbReference>
<dbReference type="STRING" id="27835.A0A0N4YX82"/>
<keyword evidence="7" id="KW-1185">Reference proteome</keyword>
<keyword evidence="3" id="KW-0677">Repeat</keyword>
<proteinExistence type="predicted"/>
<protein>
    <submittedName>
        <fullName evidence="8">Bestrophin homolog</fullName>
    </submittedName>
</protein>
<dbReference type="GO" id="GO:0007009">
    <property type="term" value="P:plasma membrane organization"/>
    <property type="evidence" value="ECO:0007669"/>
    <property type="project" value="TreeGrafter"/>
</dbReference>
<comment type="subcellular location">
    <subcellularLocation>
        <location evidence="1">Membrane</location>
    </subcellularLocation>
</comment>